<feature type="compositionally biased region" description="Acidic residues" evidence="1">
    <location>
        <begin position="98"/>
        <end position="109"/>
    </location>
</feature>
<dbReference type="WBParaSite" id="nRc.2.0.1.t45663-RA">
    <property type="protein sequence ID" value="nRc.2.0.1.t45663-RA"/>
    <property type="gene ID" value="nRc.2.0.1.g45663"/>
</dbReference>
<protein>
    <submittedName>
        <fullName evidence="3">Uncharacterized protein</fullName>
    </submittedName>
</protein>
<reference evidence="3" key="1">
    <citation type="submission" date="2022-11" db="UniProtKB">
        <authorList>
            <consortium name="WormBaseParasite"/>
        </authorList>
    </citation>
    <scope>IDENTIFICATION</scope>
</reference>
<evidence type="ECO:0000313" key="2">
    <source>
        <dbReference type="Proteomes" id="UP000887565"/>
    </source>
</evidence>
<organism evidence="2 3">
    <name type="scientific">Romanomermis culicivorax</name>
    <name type="common">Nematode worm</name>
    <dbReference type="NCBI Taxonomy" id="13658"/>
    <lineage>
        <taxon>Eukaryota</taxon>
        <taxon>Metazoa</taxon>
        <taxon>Ecdysozoa</taxon>
        <taxon>Nematoda</taxon>
        <taxon>Enoplea</taxon>
        <taxon>Dorylaimia</taxon>
        <taxon>Mermithida</taxon>
        <taxon>Mermithoidea</taxon>
        <taxon>Mermithidae</taxon>
        <taxon>Romanomermis</taxon>
    </lineage>
</organism>
<dbReference type="AlphaFoldDB" id="A0A915L574"/>
<dbReference type="Proteomes" id="UP000887565">
    <property type="component" value="Unplaced"/>
</dbReference>
<keyword evidence="2" id="KW-1185">Reference proteome</keyword>
<sequence length="228" mass="26409">MMKTMLKILKNSKTPQQQLFLIIKINKSSNKVFFVAKFQNRRTKWKKQEQDGKTPKTETATTSSFMALDDRGQSPLDYSTPNHSHLAQRFYRNRDNVSTDESDEKDDDEMIDNMNKTISVIVADPFIAVYSIRYTLLFVVVTHCRVAFQIFANLKISRSIKQYWFEYSIFRTSKKDNKPSDFVYRPGLGSVVDPAPTPWFSGLTSTNERPKVARLNIILFLGIPFDVQ</sequence>
<evidence type="ECO:0000256" key="1">
    <source>
        <dbReference type="SAM" id="MobiDB-lite"/>
    </source>
</evidence>
<feature type="region of interest" description="Disordered" evidence="1">
    <location>
        <begin position="89"/>
        <end position="109"/>
    </location>
</feature>
<proteinExistence type="predicted"/>
<evidence type="ECO:0000313" key="3">
    <source>
        <dbReference type="WBParaSite" id="nRc.2.0.1.t45663-RA"/>
    </source>
</evidence>
<name>A0A915L574_ROMCU</name>
<accession>A0A915L574</accession>